<comment type="caution">
    <text evidence="2">The sequence shown here is derived from an EMBL/GenBank/DDBJ whole genome shotgun (WGS) entry which is preliminary data.</text>
</comment>
<dbReference type="InterPro" id="IPR008503">
    <property type="entry name" value="Asp_endopeptidase"/>
</dbReference>
<reference evidence="2 3" key="1">
    <citation type="submission" date="2020-09" db="EMBL/GenBank/DDBJ databases">
        <title>Pseudoxanthomonas sp. CAU 1598 isolated from sand of Yaerae Beach.</title>
        <authorList>
            <person name="Kim W."/>
        </authorList>
    </citation>
    <scope>NUCLEOTIDE SEQUENCE [LARGE SCALE GENOMIC DNA]</scope>
    <source>
        <strain evidence="2 3">CAU 1598</strain>
    </source>
</reference>
<name>A0AAW3ZHP3_9GAMM</name>
<keyword evidence="3" id="KW-1185">Reference proteome</keyword>
<proteinExistence type="predicted"/>
<dbReference type="InterPro" id="IPR021109">
    <property type="entry name" value="Peptidase_aspartic_dom_sf"/>
</dbReference>
<organism evidence="2 3">
    <name type="scientific">Pseudomarimonas arenosa</name>
    <dbReference type="NCBI Taxonomy" id="2774145"/>
    <lineage>
        <taxon>Bacteria</taxon>
        <taxon>Pseudomonadati</taxon>
        <taxon>Pseudomonadota</taxon>
        <taxon>Gammaproteobacteria</taxon>
        <taxon>Lysobacterales</taxon>
        <taxon>Lysobacteraceae</taxon>
        <taxon>Pseudomarimonas</taxon>
    </lineage>
</organism>
<dbReference type="Proteomes" id="UP000613768">
    <property type="component" value="Unassembled WGS sequence"/>
</dbReference>
<dbReference type="AlphaFoldDB" id="A0AAW3ZHP3"/>
<accession>A0AAW3ZHP3</accession>
<dbReference type="SUPFAM" id="SSF50630">
    <property type="entry name" value="Acid proteases"/>
    <property type="match status" value="1"/>
</dbReference>
<protein>
    <submittedName>
        <fullName evidence="2">ATP-dependent zinc protease</fullName>
    </submittedName>
</protein>
<dbReference type="GO" id="GO:0006508">
    <property type="term" value="P:proteolysis"/>
    <property type="evidence" value="ECO:0007669"/>
    <property type="project" value="UniProtKB-KW"/>
</dbReference>
<dbReference type="EMBL" id="JACYTR010000001">
    <property type="protein sequence ID" value="MBD8524227.1"/>
    <property type="molecule type" value="Genomic_DNA"/>
</dbReference>
<keyword evidence="2" id="KW-0645">Protease</keyword>
<evidence type="ECO:0000259" key="1">
    <source>
        <dbReference type="Pfam" id="PF05618"/>
    </source>
</evidence>
<dbReference type="Pfam" id="PF05618">
    <property type="entry name" value="Zn_protease"/>
    <property type="match status" value="1"/>
</dbReference>
<dbReference type="GO" id="GO:0008233">
    <property type="term" value="F:peptidase activity"/>
    <property type="evidence" value="ECO:0007669"/>
    <property type="project" value="UniProtKB-KW"/>
</dbReference>
<dbReference type="PANTHER" id="PTHR38037:SF1">
    <property type="entry name" value="ATP-DEPENDENT ZINC PROTEASE DOMAIN-CONTAINING PROTEIN-RELATED"/>
    <property type="match status" value="1"/>
</dbReference>
<dbReference type="PANTHER" id="PTHR38037">
    <property type="entry name" value="ZN_PROTEASE DOMAIN-CONTAINING PROTEIN"/>
    <property type="match status" value="1"/>
</dbReference>
<feature type="domain" description="Retropepsin-like aspartic endopeptidase" evidence="1">
    <location>
        <begin position="8"/>
        <end position="138"/>
    </location>
</feature>
<gene>
    <name evidence="2" type="ORF">IFO71_00580</name>
</gene>
<dbReference type="RefSeq" id="WP_192027572.1">
    <property type="nucleotide sequence ID" value="NZ_JACYTR010000001.1"/>
</dbReference>
<evidence type="ECO:0000313" key="3">
    <source>
        <dbReference type="Proteomes" id="UP000613768"/>
    </source>
</evidence>
<evidence type="ECO:0000313" key="2">
    <source>
        <dbReference type="EMBL" id="MBD8524227.1"/>
    </source>
</evidence>
<sequence length="146" mass="16693">MKRKLRRLGWRELVDLPDLGITGIRVKVDTGARSSSLHVDSMETYHQDGIERVRFVVRLAEDGESVAADAEVLDRREVTDSGGHTTVRIFVRTELQIGGERYPIEVNLASRQRMLFPMLLGRTALAGRWQVDPSRSFVLQVKKHRR</sequence>
<keyword evidence="2" id="KW-0378">Hydrolase</keyword>
<dbReference type="Gene3D" id="2.40.70.10">
    <property type="entry name" value="Acid Proteases"/>
    <property type="match status" value="1"/>
</dbReference>